<protein>
    <recommendedName>
        <fullName evidence="1">F-box domain-containing protein</fullName>
    </recommendedName>
</protein>
<accession>A0A3M2S7H7</accession>
<proteinExistence type="predicted"/>
<dbReference type="SMART" id="SM00256">
    <property type="entry name" value="FBOX"/>
    <property type="match status" value="2"/>
</dbReference>
<evidence type="ECO:0000313" key="2">
    <source>
        <dbReference type="EMBL" id="RMJ13526.1"/>
    </source>
</evidence>
<reference evidence="2 3" key="1">
    <citation type="submission" date="2017-06" db="EMBL/GenBank/DDBJ databases">
        <title>Comparative genomic analysis of Ambrosia Fusariam Clade fungi.</title>
        <authorList>
            <person name="Stajich J.E."/>
            <person name="Carrillo J."/>
            <person name="Kijimoto T."/>
            <person name="Eskalen A."/>
            <person name="O'Donnell K."/>
            <person name="Kasson M."/>
        </authorList>
    </citation>
    <scope>NUCLEOTIDE SEQUENCE [LARGE SCALE GENOMIC DNA]</scope>
    <source>
        <strain evidence="2">UCR3666</strain>
    </source>
</reference>
<dbReference type="PROSITE" id="PS50181">
    <property type="entry name" value="FBOX"/>
    <property type="match status" value="1"/>
</dbReference>
<feature type="domain" description="F-box" evidence="1">
    <location>
        <begin position="173"/>
        <end position="218"/>
    </location>
</feature>
<evidence type="ECO:0000313" key="3">
    <source>
        <dbReference type="Proteomes" id="UP000277212"/>
    </source>
</evidence>
<dbReference type="Pfam" id="PF12937">
    <property type="entry name" value="F-box-like"/>
    <property type="match status" value="1"/>
</dbReference>
<dbReference type="AlphaFoldDB" id="A0A3M2S7H7"/>
<comment type="caution">
    <text evidence="2">The sequence shown here is derived from an EMBL/GenBank/DDBJ whole genome shotgun (WGS) entry which is preliminary data.</text>
</comment>
<dbReference type="InterPro" id="IPR036047">
    <property type="entry name" value="F-box-like_dom_sf"/>
</dbReference>
<dbReference type="Proteomes" id="UP000277212">
    <property type="component" value="Unassembled WGS sequence"/>
</dbReference>
<dbReference type="SUPFAM" id="SSF81383">
    <property type="entry name" value="F-box domain"/>
    <property type="match status" value="1"/>
</dbReference>
<dbReference type="EMBL" id="NKUJ01000106">
    <property type="protein sequence ID" value="RMJ13526.1"/>
    <property type="molecule type" value="Genomic_DNA"/>
</dbReference>
<dbReference type="OrthoDB" id="5060046at2759"/>
<gene>
    <name evidence="2" type="ORF">CDV36_006820</name>
</gene>
<sequence>MNPNNPLRFQNLPFDIHFEVAKQLDYPGILNLASTNRFFHQNLDPIAILTRAELADCCENQDRHFREIGRELYACFKCFRFFPKKKFGRPAWFGRDAWQNRFCLDCAGKLRHYKHNKFVENGTRDLKYYFCHNCCRYQTRSTKCQGNPIDENSSEAEIAEALALCTKSPRRECQGLETLPTHIMLNIASFLDFRDVLRLAQATHTLNDIVKPNSWVSLPTRYRFVRDKWTKDVAGMEFSDIENFPCYMCFRIRTKRKFTDKQLEMAEKEPDTAWKMRCQRCVSLMGRSNKSLTRIEHRRREMCEICKCIKHTRKPCVGCVELYAQGALDREAVEPEEEDIFDGLDIVFDEDRLAREAREAKAFRETFFVWEEYGAWGDIC</sequence>
<name>A0A3M2S7H7_9HYPO</name>
<keyword evidence="3" id="KW-1185">Reference proteome</keyword>
<dbReference type="CDD" id="cd09917">
    <property type="entry name" value="F-box_SF"/>
    <property type="match status" value="1"/>
</dbReference>
<organism evidence="2 3">
    <name type="scientific">Fusarium kuroshium</name>
    <dbReference type="NCBI Taxonomy" id="2010991"/>
    <lineage>
        <taxon>Eukaryota</taxon>
        <taxon>Fungi</taxon>
        <taxon>Dikarya</taxon>
        <taxon>Ascomycota</taxon>
        <taxon>Pezizomycotina</taxon>
        <taxon>Sordariomycetes</taxon>
        <taxon>Hypocreomycetidae</taxon>
        <taxon>Hypocreales</taxon>
        <taxon>Nectriaceae</taxon>
        <taxon>Fusarium</taxon>
        <taxon>Fusarium solani species complex</taxon>
    </lineage>
</organism>
<evidence type="ECO:0000259" key="1">
    <source>
        <dbReference type="PROSITE" id="PS50181"/>
    </source>
</evidence>
<dbReference type="InterPro" id="IPR001810">
    <property type="entry name" value="F-box_dom"/>
</dbReference>